<dbReference type="EMBL" id="QGDT01000017">
    <property type="protein sequence ID" value="PWJ54509.1"/>
    <property type="molecule type" value="Genomic_DNA"/>
</dbReference>
<evidence type="ECO:0000313" key="2">
    <source>
        <dbReference type="Proteomes" id="UP000245880"/>
    </source>
</evidence>
<comment type="caution">
    <text evidence="1">The sequence shown here is derived from an EMBL/GenBank/DDBJ whole genome shotgun (WGS) entry which is preliminary data.</text>
</comment>
<protein>
    <submittedName>
        <fullName evidence="1">Uncharacterized protein</fullName>
    </submittedName>
</protein>
<dbReference type="RefSeq" id="WP_109677741.1">
    <property type="nucleotide sequence ID" value="NZ_QGDT01000017.1"/>
</dbReference>
<evidence type="ECO:0000313" key="1">
    <source>
        <dbReference type="EMBL" id="PWJ54509.1"/>
    </source>
</evidence>
<reference evidence="1 2" key="1">
    <citation type="submission" date="2018-03" db="EMBL/GenBank/DDBJ databases">
        <title>Genomic Encyclopedia of Archaeal and Bacterial Type Strains, Phase II (KMG-II): from individual species to whole genera.</title>
        <authorList>
            <person name="Goeker M."/>
        </authorList>
    </citation>
    <scope>NUCLEOTIDE SEQUENCE [LARGE SCALE GENOMIC DNA]</scope>
    <source>
        <strain evidence="1 2">DSM 100346</strain>
    </source>
</reference>
<accession>A0A316AAS6</accession>
<proteinExistence type="predicted"/>
<sequence>MKNFLIIFITLAFLCCYTGIDKLLLAKSQVVVVCDAEECESETVETQQLMEDHHIIAHFFEGFPHLFNINNNFSPFLYRISFNNEVYRNLFSPPPELS</sequence>
<keyword evidence="2" id="KW-1185">Reference proteome</keyword>
<organism evidence="1 2">
    <name type="scientific">Dyadobacter jejuensis</name>
    <dbReference type="NCBI Taxonomy" id="1082580"/>
    <lineage>
        <taxon>Bacteria</taxon>
        <taxon>Pseudomonadati</taxon>
        <taxon>Bacteroidota</taxon>
        <taxon>Cytophagia</taxon>
        <taxon>Cytophagales</taxon>
        <taxon>Spirosomataceae</taxon>
        <taxon>Dyadobacter</taxon>
    </lineage>
</organism>
<dbReference type="Proteomes" id="UP000245880">
    <property type="component" value="Unassembled WGS sequence"/>
</dbReference>
<name>A0A316AAS6_9BACT</name>
<dbReference type="AlphaFoldDB" id="A0A316AAS6"/>
<gene>
    <name evidence="1" type="ORF">CLV98_11747</name>
</gene>
<dbReference type="OrthoDB" id="964101at2"/>